<evidence type="ECO:0000313" key="3">
    <source>
        <dbReference type="EMBL" id="GBH22642.1"/>
    </source>
</evidence>
<sequence length="425" mass="47593">MSEGVVKGPGSIYSETVPDPGDLGPVTVDESVLTSESDGADNKEVVDSFVENLEIGKRDKSVSDKILGAYFKYINEKSDSSTDDDTNENSSNAIIFDNYAKLSKVEDQAKALSNEVNDLNMALDSLKEMQDRHAAEYVRLITASQFKASDEVKMMLQETRKVLEVIEKRKATNTEKLFQAKGQQKKVDYELITLHRSIIQEQLVRSKETSPLKSVLANYEQYIDGSFKLKDDDAEKVKSALESYLTPSGMQKNFLLNGLILNLYNNNSEESKFIQGLSDTFNSELEYVKKSINESIDVLPQEKSNIISRKLMETLTNINNIVVSKGNPMIAELRFLDKLIKAGFNPGDWTDIFGVTASGAIKRILDTWITKKSALTYIDLQNIFYPTVITPSIYIDTMTLEASATEKSKEIIMKDLGDIIDSELE</sequence>
<evidence type="ECO:0000256" key="1">
    <source>
        <dbReference type="SAM" id="Coils"/>
    </source>
</evidence>
<comment type="caution">
    <text evidence="3">The sequence shown here is derived from an EMBL/GenBank/DDBJ whole genome shotgun (WGS) entry which is preliminary data.</text>
</comment>
<dbReference type="AlphaFoldDB" id="A0A2V0RLH9"/>
<accession>A0A2V0RLH9</accession>
<dbReference type="EMBL" id="BDQD01000072">
    <property type="protein sequence ID" value="GBH22642.1"/>
    <property type="molecule type" value="Genomic_RNA"/>
</dbReference>
<reference evidence="3" key="1">
    <citation type="submission" date="2017-04" db="EMBL/GenBank/DDBJ databases">
        <title>Unveiling RNA virosphere associated with marine microorganisms.</title>
        <authorList>
            <person name="Urayama S."/>
            <person name="Takaki Y."/>
            <person name="Nishi S."/>
            <person name="Yoshida Y."/>
            <person name="Deguchi S."/>
            <person name="Takai K."/>
            <person name="Nunoura T."/>
        </authorList>
    </citation>
    <scope>NUCLEOTIDE SEQUENCE</scope>
</reference>
<keyword evidence="1" id="KW-0175">Coiled coil</keyword>
<protein>
    <submittedName>
        <fullName evidence="3">Uncharacterized protein</fullName>
    </submittedName>
</protein>
<feature type="coiled-coil region" evidence="1">
    <location>
        <begin position="102"/>
        <end position="129"/>
    </location>
</feature>
<proteinExistence type="predicted"/>
<feature type="region of interest" description="Disordered" evidence="2">
    <location>
        <begin position="1"/>
        <end position="28"/>
    </location>
</feature>
<evidence type="ECO:0000256" key="2">
    <source>
        <dbReference type="SAM" id="MobiDB-lite"/>
    </source>
</evidence>
<organism evidence="3">
    <name type="scientific">viral metagenome</name>
    <dbReference type="NCBI Taxonomy" id="1070528"/>
    <lineage>
        <taxon>unclassified sequences</taxon>
        <taxon>metagenomes</taxon>
        <taxon>organismal metagenomes</taxon>
    </lineage>
</organism>
<name>A0A2V0RLH9_9ZZZZ</name>